<evidence type="ECO:0000256" key="4">
    <source>
        <dbReference type="ARBA" id="ARBA00023235"/>
    </source>
</evidence>
<dbReference type="InterPro" id="IPR029066">
    <property type="entry name" value="PLP-binding_barrel"/>
</dbReference>
<sequence>MNIDYPLWMEIDSQSLHNNFTRILQHLSIPNASRIIGVVKADAYGHGIESVLLLQKWGMNRFGVATVQEGEALRQLGIKGTIYLLGGFINQEIPGIFKNHLTPALSSREEWDQLKSAVQLNQQELEFHLKIDSGMYRMGFLPEELDESFIKQMSHHPYLHLKGVMTHFASSENDPTYTHRQFEIFQNFLQKKFLSEQVSIQNLEKHCCNSAGFLFFPHYHLDMVRVGIALFGVSPIQDPSPVRSLGLSPVMRIKSRVKLLKHLPSGCCIGYGGTCITERPTRLAVIPIGYAQGLLRRLSNRMEVLIKGQRAKCLGVISMDQMMVDVTSIPDVKRGDLVTILGSDGPDEIRAEEMAAWAETIPHEILCSFIRIKNRIVV</sequence>
<evidence type="ECO:0000256" key="7">
    <source>
        <dbReference type="PIRSR" id="PIRSR600821-52"/>
    </source>
</evidence>
<dbReference type="GO" id="GO:0030170">
    <property type="term" value="F:pyridoxal phosphate binding"/>
    <property type="evidence" value="ECO:0007669"/>
    <property type="project" value="UniProtKB-UniRule"/>
</dbReference>
<feature type="active site" description="Proton acceptor; specific for L-alanine" evidence="5">
    <location>
        <position position="271"/>
    </location>
</feature>
<protein>
    <recommendedName>
        <fullName evidence="5">Alanine racemase</fullName>
        <ecNumber evidence="5">5.1.1.1</ecNumber>
    </recommendedName>
</protein>
<dbReference type="SUPFAM" id="SSF50621">
    <property type="entry name" value="Alanine racemase C-terminal domain-like"/>
    <property type="match status" value="1"/>
</dbReference>
<comment type="similarity">
    <text evidence="5">Belongs to the alanine racemase family.</text>
</comment>
<comment type="function">
    <text evidence="5">Catalyzes the interconversion of L-alanine and D-alanine. May also act on other amino acids.</text>
</comment>
<dbReference type="SUPFAM" id="SSF51419">
    <property type="entry name" value="PLP-binding barrel"/>
    <property type="match status" value="1"/>
</dbReference>
<dbReference type="GO" id="GO:0030632">
    <property type="term" value="P:D-alanine biosynthetic process"/>
    <property type="evidence" value="ECO:0007669"/>
    <property type="project" value="UniProtKB-UniRule"/>
</dbReference>
<dbReference type="Pfam" id="PF00842">
    <property type="entry name" value="Ala_racemase_C"/>
    <property type="match status" value="1"/>
</dbReference>
<gene>
    <name evidence="9" type="primary">alr</name>
    <name evidence="9" type="ORF">BWY41_00286</name>
</gene>
<keyword evidence="4 5" id="KW-0413">Isomerase</keyword>
<comment type="cofactor">
    <cofactor evidence="2 5 6">
        <name>pyridoxal 5'-phosphate</name>
        <dbReference type="ChEBI" id="CHEBI:597326"/>
    </cofactor>
</comment>
<evidence type="ECO:0000256" key="5">
    <source>
        <dbReference type="HAMAP-Rule" id="MF_01201"/>
    </source>
</evidence>
<dbReference type="Proteomes" id="UP000485569">
    <property type="component" value="Unassembled WGS sequence"/>
</dbReference>
<dbReference type="InterPro" id="IPR011079">
    <property type="entry name" value="Ala_racemase_C"/>
</dbReference>
<dbReference type="CDD" id="cd00430">
    <property type="entry name" value="PLPDE_III_AR"/>
    <property type="match status" value="1"/>
</dbReference>
<dbReference type="NCBIfam" id="TIGR00492">
    <property type="entry name" value="alr"/>
    <property type="match status" value="1"/>
</dbReference>
<dbReference type="GO" id="GO:0008784">
    <property type="term" value="F:alanine racemase activity"/>
    <property type="evidence" value="ECO:0007669"/>
    <property type="project" value="UniProtKB-UniRule"/>
</dbReference>
<feature type="modified residue" description="N6-(pyridoxal phosphate)lysine" evidence="5 6">
    <location>
        <position position="40"/>
    </location>
</feature>
<evidence type="ECO:0000259" key="8">
    <source>
        <dbReference type="SMART" id="SM01005"/>
    </source>
</evidence>
<feature type="domain" description="Alanine racemase C-terminal" evidence="8">
    <location>
        <begin position="250"/>
        <end position="378"/>
    </location>
</feature>
<dbReference type="PANTHER" id="PTHR30511">
    <property type="entry name" value="ALANINE RACEMASE"/>
    <property type="match status" value="1"/>
</dbReference>
<evidence type="ECO:0000313" key="9">
    <source>
        <dbReference type="EMBL" id="OQA61334.1"/>
    </source>
</evidence>
<comment type="pathway">
    <text evidence="5">Amino-acid biosynthesis; D-alanine biosynthesis; D-alanine from L-alanine: step 1/1.</text>
</comment>
<dbReference type="PRINTS" id="PR00992">
    <property type="entry name" value="ALARACEMASE"/>
</dbReference>
<feature type="binding site" evidence="5 7">
    <location>
        <position position="319"/>
    </location>
    <ligand>
        <name>substrate</name>
    </ligand>
</feature>
<dbReference type="HAMAP" id="MF_01201">
    <property type="entry name" value="Ala_racemase"/>
    <property type="match status" value="1"/>
</dbReference>
<dbReference type="PROSITE" id="PS00395">
    <property type="entry name" value="ALANINE_RACEMASE"/>
    <property type="match status" value="1"/>
</dbReference>
<dbReference type="Pfam" id="PF01168">
    <property type="entry name" value="Ala_racemase_N"/>
    <property type="match status" value="1"/>
</dbReference>
<dbReference type="EMBL" id="MWBQ01000021">
    <property type="protein sequence ID" value="OQA61334.1"/>
    <property type="molecule type" value="Genomic_DNA"/>
</dbReference>
<comment type="caution">
    <text evidence="9">The sequence shown here is derived from an EMBL/GenBank/DDBJ whole genome shotgun (WGS) entry which is preliminary data.</text>
</comment>
<evidence type="ECO:0000256" key="6">
    <source>
        <dbReference type="PIRSR" id="PIRSR600821-50"/>
    </source>
</evidence>
<dbReference type="EC" id="5.1.1.1" evidence="5"/>
<dbReference type="Gene3D" id="3.20.20.10">
    <property type="entry name" value="Alanine racemase"/>
    <property type="match status" value="1"/>
</dbReference>
<proteinExistence type="inferred from homology"/>
<dbReference type="InterPro" id="IPR001608">
    <property type="entry name" value="Ala_racemase_N"/>
</dbReference>
<keyword evidence="3 5" id="KW-0663">Pyridoxal phosphate</keyword>
<feature type="active site" description="Proton acceptor; specific for D-alanine" evidence="5">
    <location>
        <position position="40"/>
    </location>
</feature>
<dbReference type="PANTHER" id="PTHR30511:SF0">
    <property type="entry name" value="ALANINE RACEMASE, CATABOLIC-RELATED"/>
    <property type="match status" value="1"/>
</dbReference>
<dbReference type="FunFam" id="3.20.20.10:FF:000002">
    <property type="entry name" value="Alanine racemase"/>
    <property type="match status" value="1"/>
</dbReference>
<comment type="catalytic activity">
    <reaction evidence="1 5">
        <text>L-alanine = D-alanine</text>
        <dbReference type="Rhea" id="RHEA:20249"/>
        <dbReference type="ChEBI" id="CHEBI:57416"/>
        <dbReference type="ChEBI" id="CHEBI:57972"/>
        <dbReference type="EC" id="5.1.1.1"/>
    </reaction>
</comment>
<name>A0A1V5T3Y1_9BACT</name>
<dbReference type="InterPro" id="IPR009006">
    <property type="entry name" value="Ala_racemase/Decarboxylase_C"/>
</dbReference>
<dbReference type="InterPro" id="IPR000821">
    <property type="entry name" value="Ala_racemase"/>
</dbReference>
<evidence type="ECO:0000256" key="2">
    <source>
        <dbReference type="ARBA" id="ARBA00001933"/>
    </source>
</evidence>
<dbReference type="SMART" id="SM01005">
    <property type="entry name" value="Ala_racemase_C"/>
    <property type="match status" value="1"/>
</dbReference>
<dbReference type="UniPathway" id="UPA00042">
    <property type="reaction ID" value="UER00497"/>
</dbReference>
<dbReference type="GO" id="GO:0005829">
    <property type="term" value="C:cytosol"/>
    <property type="evidence" value="ECO:0007669"/>
    <property type="project" value="TreeGrafter"/>
</dbReference>
<evidence type="ECO:0000256" key="1">
    <source>
        <dbReference type="ARBA" id="ARBA00000316"/>
    </source>
</evidence>
<dbReference type="Gene3D" id="2.40.37.10">
    <property type="entry name" value="Lyase, Ornithine Decarboxylase, Chain A, domain 1"/>
    <property type="match status" value="1"/>
</dbReference>
<accession>A0A1V5T3Y1</accession>
<feature type="binding site" evidence="5 7">
    <location>
        <position position="137"/>
    </location>
    <ligand>
        <name>substrate</name>
    </ligand>
</feature>
<dbReference type="InterPro" id="IPR020622">
    <property type="entry name" value="Ala_racemase_pyridoxalP-BS"/>
</dbReference>
<evidence type="ECO:0000256" key="3">
    <source>
        <dbReference type="ARBA" id="ARBA00022898"/>
    </source>
</evidence>
<dbReference type="AlphaFoldDB" id="A0A1V5T3Y1"/>
<reference evidence="9" key="1">
    <citation type="submission" date="2017-02" db="EMBL/GenBank/DDBJ databases">
        <title>Delving into the versatile metabolic prowess of the omnipresent phylum Bacteroidetes.</title>
        <authorList>
            <person name="Nobu M.K."/>
            <person name="Mei R."/>
            <person name="Narihiro T."/>
            <person name="Kuroda K."/>
            <person name="Liu W.-T."/>
        </authorList>
    </citation>
    <scope>NUCLEOTIDE SEQUENCE</scope>
    <source>
        <strain evidence="9">ADurb.Bin276</strain>
    </source>
</reference>
<organism evidence="9">
    <name type="scientific">Candidatus Atribacter allofermentans</name>
    <dbReference type="NCBI Taxonomy" id="1852833"/>
    <lineage>
        <taxon>Bacteria</taxon>
        <taxon>Pseudomonadati</taxon>
        <taxon>Atribacterota</taxon>
        <taxon>Atribacteria</taxon>
        <taxon>Atribacterales</taxon>
        <taxon>Atribacteraceae</taxon>
        <taxon>Atribacter</taxon>
    </lineage>
</organism>